<organism evidence="1 2">
    <name type="scientific">Acidisarcina polymorpha</name>
    <dbReference type="NCBI Taxonomy" id="2211140"/>
    <lineage>
        <taxon>Bacteria</taxon>
        <taxon>Pseudomonadati</taxon>
        <taxon>Acidobacteriota</taxon>
        <taxon>Terriglobia</taxon>
        <taxon>Terriglobales</taxon>
        <taxon>Acidobacteriaceae</taxon>
        <taxon>Acidisarcina</taxon>
    </lineage>
</organism>
<name>A0A2Z5FUM2_9BACT</name>
<protein>
    <submittedName>
        <fullName evidence="1">Uncharacterized protein</fullName>
    </submittedName>
</protein>
<dbReference type="KEGG" id="abas:ACPOL_0838"/>
<dbReference type="EMBL" id="CP030840">
    <property type="protein sequence ID" value="AXC10197.1"/>
    <property type="molecule type" value="Genomic_DNA"/>
</dbReference>
<reference evidence="1 2" key="1">
    <citation type="journal article" date="2018" name="Front. Microbiol.">
        <title>Hydrolytic Capabilities as a Key to Environmental Success: Chitinolytic and Cellulolytic Acidobacteria From Acidic Sub-arctic Soils and Boreal Peatlands.</title>
        <authorList>
            <person name="Belova S.E."/>
            <person name="Ravin N.V."/>
            <person name="Pankratov T.A."/>
            <person name="Rakitin A.L."/>
            <person name="Ivanova A.A."/>
            <person name="Beletsky A.V."/>
            <person name="Mardanov A.V."/>
            <person name="Sinninghe Damste J.S."/>
            <person name="Dedysh S.N."/>
        </authorList>
    </citation>
    <scope>NUCLEOTIDE SEQUENCE [LARGE SCALE GENOMIC DNA]</scope>
    <source>
        <strain evidence="1 2">SBC82</strain>
    </source>
</reference>
<gene>
    <name evidence="1" type="ORF">ACPOL_0838</name>
</gene>
<evidence type="ECO:0000313" key="1">
    <source>
        <dbReference type="EMBL" id="AXC10197.1"/>
    </source>
</evidence>
<dbReference type="Proteomes" id="UP000253606">
    <property type="component" value="Chromosome"/>
</dbReference>
<keyword evidence="2" id="KW-1185">Reference proteome</keyword>
<evidence type="ECO:0000313" key="2">
    <source>
        <dbReference type="Proteomes" id="UP000253606"/>
    </source>
</evidence>
<dbReference type="AlphaFoldDB" id="A0A2Z5FUM2"/>
<proteinExistence type="predicted"/>
<accession>A0A2Z5FUM2</accession>
<sequence length="49" mass="5383">MSIPILMGPRILPAGYGTLRAGCDYQSEAGTRVLSEYEPDLKEVLPWMG</sequence>